<proteinExistence type="predicted"/>
<feature type="region of interest" description="Disordered" evidence="1">
    <location>
        <begin position="243"/>
        <end position="301"/>
    </location>
</feature>
<name>A0AAF0UVP2_SOLVR</name>
<dbReference type="Proteomes" id="UP001234989">
    <property type="component" value="Chromosome 11"/>
</dbReference>
<accession>A0AAF0UVP2</accession>
<feature type="region of interest" description="Disordered" evidence="1">
    <location>
        <begin position="190"/>
        <end position="210"/>
    </location>
</feature>
<protein>
    <recommendedName>
        <fullName evidence="2">Hpc2-related domain-containing protein</fullName>
    </recommendedName>
</protein>
<evidence type="ECO:0000313" key="3">
    <source>
        <dbReference type="EMBL" id="WMV53933.1"/>
    </source>
</evidence>
<evidence type="ECO:0000313" key="4">
    <source>
        <dbReference type="Proteomes" id="UP001234989"/>
    </source>
</evidence>
<feature type="region of interest" description="Disordered" evidence="1">
    <location>
        <begin position="1"/>
        <end position="26"/>
    </location>
</feature>
<reference evidence="3" key="1">
    <citation type="submission" date="2023-08" db="EMBL/GenBank/DDBJ databases">
        <title>A de novo genome assembly of Solanum verrucosum Schlechtendal, a Mexican diploid species geographically isolated from the other diploid A-genome species in potato relatives.</title>
        <authorList>
            <person name="Hosaka K."/>
        </authorList>
    </citation>
    <scope>NUCLEOTIDE SEQUENCE</scope>
    <source>
        <tissue evidence="3">Young leaves</tissue>
    </source>
</reference>
<feature type="region of interest" description="Disordered" evidence="1">
    <location>
        <begin position="339"/>
        <end position="413"/>
    </location>
</feature>
<dbReference type="Pfam" id="PF08729">
    <property type="entry name" value="HUN"/>
    <property type="match status" value="1"/>
</dbReference>
<gene>
    <name evidence="3" type="ORF">MTR67_047318</name>
</gene>
<feature type="compositionally biased region" description="Basic and acidic residues" evidence="1">
    <location>
        <begin position="262"/>
        <end position="274"/>
    </location>
</feature>
<dbReference type="GO" id="GO:0005634">
    <property type="term" value="C:nucleus"/>
    <property type="evidence" value="ECO:0007669"/>
    <property type="project" value="TreeGrafter"/>
</dbReference>
<feature type="compositionally biased region" description="Polar residues" evidence="1">
    <location>
        <begin position="389"/>
        <end position="410"/>
    </location>
</feature>
<dbReference type="PANTHER" id="PTHR21669">
    <property type="entry name" value="CAPZ-INTERACTING PROTEIN AND RELATED PROTEINS"/>
    <property type="match status" value="1"/>
</dbReference>
<feature type="compositionally biased region" description="Acidic residues" evidence="1">
    <location>
        <begin position="192"/>
        <end position="210"/>
    </location>
</feature>
<feature type="compositionally biased region" description="Polar residues" evidence="1">
    <location>
        <begin position="816"/>
        <end position="828"/>
    </location>
</feature>
<dbReference type="PANTHER" id="PTHR21669:SF28">
    <property type="entry name" value="YEMANUCLEIN"/>
    <property type="match status" value="1"/>
</dbReference>
<feature type="domain" description="Hpc2-related" evidence="2">
    <location>
        <begin position="193"/>
        <end position="242"/>
    </location>
</feature>
<evidence type="ECO:0000259" key="2">
    <source>
        <dbReference type="Pfam" id="PF08729"/>
    </source>
</evidence>
<dbReference type="GO" id="GO:0006325">
    <property type="term" value="P:chromatin organization"/>
    <property type="evidence" value="ECO:0007669"/>
    <property type="project" value="TreeGrafter"/>
</dbReference>
<feature type="compositionally biased region" description="Basic and acidic residues" evidence="1">
    <location>
        <begin position="789"/>
        <end position="804"/>
    </location>
</feature>
<evidence type="ECO:0000256" key="1">
    <source>
        <dbReference type="SAM" id="MobiDB-lite"/>
    </source>
</evidence>
<feature type="region of interest" description="Disordered" evidence="1">
    <location>
        <begin position="743"/>
        <end position="828"/>
    </location>
</feature>
<keyword evidence="4" id="KW-1185">Reference proteome</keyword>
<feature type="compositionally biased region" description="Gly residues" evidence="1">
    <location>
        <begin position="1"/>
        <end position="10"/>
    </location>
</feature>
<sequence length="828" mass="91828">MDGDFTGGEPVGRTSTSYEAAGGRRRFTVELRPGETTIVSWKKLLKDANKSNVNVVGSGPTVGAPASIQTPVPHPALEARLAPGNDQTRQMQVLNMERDLEALSTEENEAISKYSNRISLIVNRIRLLCEDFPDTELWGRANECSSSSRANELLRQENGQPADKEVKDAPPGNRLNAVIEKIERLYVGKQSDDEEDLNDFPDDDEYDTEDSFIDDTELDEYFQVDNSAIKHDGFFVNRGKLERIEPVSPKNQQPKKKRRKDLAKSHVGDDDGHNPSKPVKVGKKAGKPVPVVSETSHPSHGVALQNVSHEEKFPNQLNVSEIPITKKAADTQNMLELSPSASLRGNSAEEKDLDQQKIGVTQSKNLGDKLKDGSEISGKSSQRLHDRSSYAQEKSNVGRSINISEGIDQSVQRRDEKFNVSGFEGKNSAQTMVLPKTIQKDPAMQRKEGSSGRPKGTMLEKAIRDLEKIVAELRPPNMEVQDADNSSQAIKRRLPLEIKQRLAKVARLAQASHGKISNELISRLMSIVGHLIQLRTLKRNLKIMVNMGLSAKQEKDNRVQHIKKEVAEMIKLRIPVMKSKLLEQQAGASDDFQEASPEEKEAFKRKYSMDVALEDKICDLYDHFVEGLDEDAGPQVRKLYAELAGCWPNGFMDNHGIKRAICRAKDRRRALHARRKDGEKIRRNKLLATKEGDTTRVDAGPIAQSVHIQEKIVVDHSSTSTNKPVSSSAAVNASARMHVSIANGSDVNRLKQEKLKGVSGSSVDPQGPDAVPKKKMKRKHESELGESLFHSEKLTSAQAEEKNKTNKHTGCPTPKPNNVATSGFEQLT</sequence>
<dbReference type="AlphaFoldDB" id="A0AAF0UVP2"/>
<dbReference type="EMBL" id="CP133622">
    <property type="protein sequence ID" value="WMV53933.1"/>
    <property type="molecule type" value="Genomic_DNA"/>
</dbReference>
<dbReference type="InterPro" id="IPR014840">
    <property type="entry name" value="HRD"/>
</dbReference>
<organism evidence="3 4">
    <name type="scientific">Solanum verrucosum</name>
    <dbReference type="NCBI Taxonomy" id="315347"/>
    <lineage>
        <taxon>Eukaryota</taxon>
        <taxon>Viridiplantae</taxon>
        <taxon>Streptophyta</taxon>
        <taxon>Embryophyta</taxon>
        <taxon>Tracheophyta</taxon>
        <taxon>Spermatophyta</taxon>
        <taxon>Magnoliopsida</taxon>
        <taxon>eudicotyledons</taxon>
        <taxon>Gunneridae</taxon>
        <taxon>Pentapetalae</taxon>
        <taxon>asterids</taxon>
        <taxon>lamiids</taxon>
        <taxon>Solanales</taxon>
        <taxon>Solanaceae</taxon>
        <taxon>Solanoideae</taxon>
        <taxon>Solaneae</taxon>
        <taxon>Solanum</taxon>
    </lineage>
</organism>